<gene>
    <name evidence="1" type="ORF">CLOSTASPAR_00278</name>
</gene>
<comment type="caution">
    <text evidence="1">The sequence shown here is derived from an EMBL/GenBank/DDBJ whole genome shotgun (WGS) entry which is preliminary data.</text>
</comment>
<reference evidence="1 2" key="2">
    <citation type="submission" date="2009-02" db="EMBL/GenBank/DDBJ databases">
        <title>Draft genome sequence of Clostridium asparagiforme (DSM 15981).</title>
        <authorList>
            <person name="Sudarsanam P."/>
            <person name="Ley R."/>
            <person name="Guruge J."/>
            <person name="Turnbaugh P.J."/>
            <person name="Mahowald M."/>
            <person name="Liep D."/>
            <person name="Gordon J."/>
        </authorList>
    </citation>
    <scope>NUCLEOTIDE SEQUENCE [LARGE SCALE GENOMIC DNA]</scope>
    <source>
        <strain evidence="1 2">DSM 15981</strain>
    </source>
</reference>
<proteinExistence type="predicted"/>
<dbReference type="HOGENOM" id="CLU_2786410_0_0_9"/>
<reference evidence="1 2" key="1">
    <citation type="submission" date="2009-01" db="EMBL/GenBank/DDBJ databases">
        <authorList>
            <person name="Fulton L."/>
            <person name="Clifton S."/>
            <person name="Fulton B."/>
            <person name="Xu J."/>
            <person name="Minx P."/>
            <person name="Pepin K.H."/>
            <person name="Johnson M."/>
            <person name="Bhonagiri V."/>
            <person name="Nash W.E."/>
            <person name="Mardis E.R."/>
            <person name="Wilson R.K."/>
        </authorList>
    </citation>
    <scope>NUCLEOTIDE SEQUENCE [LARGE SCALE GENOMIC DNA]</scope>
    <source>
        <strain evidence="1 2">DSM 15981</strain>
    </source>
</reference>
<dbReference type="Proteomes" id="UP000004756">
    <property type="component" value="Unassembled WGS sequence"/>
</dbReference>
<evidence type="ECO:0000313" key="1">
    <source>
        <dbReference type="EMBL" id="EEG57475.1"/>
    </source>
</evidence>
<dbReference type="EMBL" id="ACCJ01000017">
    <property type="protein sequence ID" value="EEG57475.1"/>
    <property type="molecule type" value="Genomic_DNA"/>
</dbReference>
<dbReference type="AlphaFoldDB" id="C0CTI0"/>
<organism evidence="1 2">
    <name type="scientific">[Clostridium] asparagiforme DSM 15981</name>
    <dbReference type="NCBI Taxonomy" id="518636"/>
    <lineage>
        <taxon>Bacteria</taxon>
        <taxon>Bacillati</taxon>
        <taxon>Bacillota</taxon>
        <taxon>Clostridia</taxon>
        <taxon>Lachnospirales</taxon>
        <taxon>Lachnospiraceae</taxon>
        <taxon>Enterocloster</taxon>
    </lineage>
</organism>
<name>C0CTI0_9FIRM</name>
<protein>
    <submittedName>
        <fullName evidence="1">Uncharacterized protein</fullName>
    </submittedName>
</protein>
<evidence type="ECO:0000313" key="2">
    <source>
        <dbReference type="Proteomes" id="UP000004756"/>
    </source>
</evidence>
<sequence length="68" mass="7949">MISNSTIFLQIPRRAISILYNNRKNYNLIFSKFYLISVFCPISPPFIAAGHKTASSRYTRQFLVLHLR</sequence>
<accession>C0CTI0</accession>
<keyword evidence="2" id="KW-1185">Reference proteome</keyword>